<feature type="domain" description="PPIase cyclophilin-type" evidence="3">
    <location>
        <begin position="185"/>
        <end position="338"/>
    </location>
</feature>
<dbReference type="EMBL" id="FO082275">
    <property type="protein sequence ID" value="CCO16358.1"/>
    <property type="molecule type" value="Genomic_DNA"/>
</dbReference>
<feature type="compositionally biased region" description="Low complexity" evidence="1">
    <location>
        <begin position="43"/>
        <end position="54"/>
    </location>
</feature>
<dbReference type="Gene3D" id="2.40.100.10">
    <property type="entry name" value="Cyclophilin-like"/>
    <property type="match status" value="1"/>
</dbReference>
<dbReference type="Pfam" id="PF00160">
    <property type="entry name" value="Pro_isomerase"/>
    <property type="match status" value="1"/>
</dbReference>
<keyword evidence="5" id="KW-1185">Reference proteome</keyword>
<organism evidence="4 5">
    <name type="scientific">Bathycoccus prasinos</name>
    <dbReference type="NCBI Taxonomy" id="41875"/>
    <lineage>
        <taxon>Eukaryota</taxon>
        <taxon>Viridiplantae</taxon>
        <taxon>Chlorophyta</taxon>
        <taxon>Mamiellophyceae</taxon>
        <taxon>Mamiellales</taxon>
        <taxon>Bathycoccaceae</taxon>
        <taxon>Bathycoccus</taxon>
    </lineage>
</organism>
<dbReference type="InterPro" id="IPR003609">
    <property type="entry name" value="Pan_app"/>
</dbReference>
<gene>
    <name evidence="4" type="ORF">Bathy04g01210</name>
</gene>
<reference evidence="4 5" key="1">
    <citation type="submission" date="2011-10" db="EMBL/GenBank/DDBJ databases">
        <authorList>
            <person name="Genoscope - CEA"/>
        </authorList>
    </citation>
    <scope>NUCLEOTIDE SEQUENCE [LARGE SCALE GENOMIC DNA]</scope>
    <source>
        <strain evidence="4 5">RCC 1105</strain>
    </source>
</reference>
<accession>K8F4B2</accession>
<evidence type="ECO:0000313" key="4">
    <source>
        <dbReference type="EMBL" id="CCO16358.1"/>
    </source>
</evidence>
<dbReference type="SUPFAM" id="SSF50891">
    <property type="entry name" value="Cyclophilin-like"/>
    <property type="match status" value="1"/>
</dbReference>
<feature type="signal peptide" evidence="2">
    <location>
        <begin position="1"/>
        <end position="18"/>
    </location>
</feature>
<dbReference type="Pfam" id="PF14295">
    <property type="entry name" value="PAN_4"/>
    <property type="match status" value="1"/>
</dbReference>
<dbReference type="GO" id="GO:0003755">
    <property type="term" value="F:peptidyl-prolyl cis-trans isomerase activity"/>
    <property type="evidence" value="ECO:0007669"/>
    <property type="project" value="InterPro"/>
</dbReference>
<dbReference type="AlphaFoldDB" id="K8F4B2"/>
<name>K8F4B2_9CHLO</name>
<dbReference type="STRING" id="41875.K8F4B2"/>
<dbReference type="KEGG" id="bpg:Bathy04g01210"/>
<dbReference type="PROSITE" id="PS50072">
    <property type="entry name" value="CSA_PPIASE_2"/>
    <property type="match status" value="1"/>
</dbReference>
<feature type="region of interest" description="Disordered" evidence="1">
    <location>
        <begin position="18"/>
        <end position="70"/>
    </location>
</feature>
<sequence>MALLFFSLALFFSRKHRPFSSVSSHQNNDQKGSSDDAKEEEPSSLSSSSAGERSALLEKKENEKEVQKKTERYECPDVHKNCEYDGAVVLDGVAVGPTKSISDCCEKCANTSGCNVYVFCDESWCKGQCWLKRVENPDVERPKLRNGATEGDANVPWTSGMLMKDFVKSENVGEEGGGETRVKTLKEQVSIQTPVGKFTIHLKPEWHRKSVEYLTDLAETENACQGKSCKLYRVEPGFLVQGVLRSFVVRANKETFQFQKLMEYGDVGWAGGSAGPDFFVYLGEKPATWLKFDHTIWGTVEDPASLEVLEKIVKTDSHTPGGPNTMRFLKEEMPISVL</sequence>
<dbReference type="InterPro" id="IPR029000">
    <property type="entry name" value="Cyclophilin-like_dom_sf"/>
</dbReference>
<evidence type="ECO:0000256" key="1">
    <source>
        <dbReference type="SAM" id="MobiDB-lite"/>
    </source>
</evidence>
<dbReference type="OrthoDB" id="532384at2759"/>
<dbReference type="eggNOG" id="ENOG502QQWW">
    <property type="taxonomic scope" value="Eukaryota"/>
</dbReference>
<dbReference type="PANTHER" id="PTHR46873:SF1">
    <property type="entry name" value="EXPRESSED PROTEIN"/>
    <property type="match status" value="1"/>
</dbReference>
<evidence type="ECO:0000313" key="5">
    <source>
        <dbReference type="Proteomes" id="UP000198341"/>
    </source>
</evidence>
<dbReference type="PANTHER" id="PTHR46873">
    <property type="entry name" value="EXPRESSED PROTEIN"/>
    <property type="match status" value="1"/>
</dbReference>
<evidence type="ECO:0000256" key="2">
    <source>
        <dbReference type="SAM" id="SignalP"/>
    </source>
</evidence>
<feature type="compositionally biased region" description="Polar residues" evidence="1">
    <location>
        <begin position="20"/>
        <end position="31"/>
    </location>
</feature>
<keyword evidence="2" id="KW-0732">Signal</keyword>
<feature type="compositionally biased region" description="Basic and acidic residues" evidence="1">
    <location>
        <begin position="55"/>
        <end position="70"/>
    </location>
</feature>
<protein>
    <recommendedName>
        <fullName evidence="3">PPIase cyclophilin-type domain-containing protein</fullName>
    </recommendedName>
</protein>
<dbReference type="InterPro" id="IPR002130">
    <property type="entry name" value="Cyclophilin-type_PPIase_dom"/>
</dbReference>
<dbReference type="Proteomes" id="UP000198341">
    <property type="component" value="Chromosome 4"/>
</dbReference>
<dbReference type="RefSeq" id="XP_007513833.1">
    <property type="nucleotide sequence ID" value="XM_007513771.1"/>
</dbReference>
<feature type="chain" id="PRO_5003917872" description="PPIase cyclophilin-type domain-containing protein" evidence="2">
    <location>
        <begin position="19"/>
        <end position="338"/>
    </location>
</feature>
<dbReference type="Gene3D" id="3.50.4.10">
    <property type="entry name" value="Hepatocyte Growth Factor"/>
    <property type="match status" value="1"/>
</dbReference>
<proteinExistence type="predicted"/>
<evidence type="ECO:0000259" key="3">
    <source>
        <dbReference type="PROSITE" id="PS50072"/>
    </source>
</evidence>
<dbReference type="GeneID" id="19016146"/>